<sequence length="299" mass="33755">MPIPQTNDGSQQPPRIELFLNAGCLVDLPPHATAPSGELRSVYSKIKDIGFAGMQDGDFELAKDVGLQIAAGARVNSPEEIEPLVEKHLSQGQIATTLHCGWGMESDAEVDAYATTVLDIATRYRYPLFIETHRATITQDNWRTVELVKRFPELRFNGDFSHWYAGLEMVNGHWDEKIDFIRPVLERVRFLHGRIADPGSIQAPLSLDPDAGYIQHFREIWNICFQGFLAAAKQGDFLVFAPELLWPQIYYARMQRQPDGSVVESGDRWADVLVIKQIALQEFEKATARCRSVLATRFP</sequence>
<evidence type="ECO:0000313" key="1">
    <source>
        <dbReference type="EMBL" id="MBD5780417.1"/>
    </source>
</evidence>
<evidence type="ECO:0000313" key="2">
    <source>
        <dbReference type="Proteomes" id="UP000622317"/>
    </source>
</evidence>
<gene>
    <name evidence="1" type="ORF">IEN85_13030</name>
</gene>
<dbReference type="Proteomes" id="UP000622317">
    <property type="component" value="Unassembled WGS sequence"/>
</dbReference>
<accession>A0A927IFS6</accession>
<keyword evidence="2" id="KW-1185">Reference proteome</keyword>
<organism evidence="1 2">
    <name type="scientific">Pelagicoccus enzymogenes</name>
    <dbReference type="NCBI Taxonomy" id="2773457"/>
    <lineage>
        <taxon>Bacteria</taxon>
        <taxon>Pseudomonadati</taxon>
        <taxon>Verrucomicrobiota</taxon>
        <taxon>Opitutia</taxon>
        <taxon>Puniceicoccales</taxon>
        <taxon>Pelagicoccaceae</taxon>
        <taxon>Pelagicoccus</taxon>
    </lineage>
</organism>
<dbReference type="EMBL" id="JACYFG010000036">
    <property type="protein sequence ID" value="MBD5780417.1"/>
    <property type="molecule type" value="Genomic_DNA"/>
</dbReference>
<dbReference type="AlphaFoldDB" id="A0A927IFS6"/>
<reference evidence="1" key="1">
    <citation type="submission" date="2020-09" db="EMBL/GenBank/DDBJ databases">
        <title>Pelagicoccus enzymogenes sp. nov. with an EPS production, isolated from marine sediment.</title>
        <authorList>
            <person name="Feng X."/>
        </authorList>
    </citation>
    <scope>NUCLEOTIDE SEQUENCE</scope>
    <source>
        <strain evidence="1">NFK12</strain>
    </source>
</reference>
<proteinExistence type="predicted"/>
<name>A0A927IFS6_9BACT</name>
<evidence type="ECO:0008006" key="3">
    <source>
        <dbReference type="Google" id="ProtNLM"/>
    </source>
</evidence>
<comment type="caution">
    <text evidence="1">The sequence shown here is derived from an EMBL/GenBank/DDBJ whole genome shotgun (WGS) entry which is preliminary data.</text>
</comment>
<dbReference type="RefSeq" id="WP_191617519.1">
    <property type="nucleotide sequence ID" value="NZ_JACYFG010000036.1"/>
</dbReference>
<dbReference type="Gene3D" id="3.20.20.150">
    <property type="entry name" value="Divalent-metal-dependent TIM barrel enzymes"/>
    <property type="match status" value="1"/>
</dbReference>
<protein>
    <recommendedName>
        <fullName evidence="3">Sugar phosphate isomerase/epimerase</fullName>
    </recommendedName>
</protein>